<feature type="transmembrane region" description="Helical" evidence="1">
    <location>
        <begin position="12"/>
        <end position="29"/>
    </location>
</feature>
<proteinExistence type="predicted"/>
<name>A0ABT9D689_9CELL</name>
<reference evidence="2 3" key="1">
    <citation type="submission" date="2023-07" db="EMBL/GenBank/DDBJ databases">
        <title>Description of novel actinomycetes strains, isolated from tidal flat sediment.</title>
        <authorList>
            <person name="Lu C."/>
        </authorList>
    </citation>
    <scope>NUCLEOTIDE SEQUENCE [LARGE SCALE GENOMIC DNA]</scope>
    <source>
        <strain evidence="2 3">SYSU T00b441</strain>
    </source>
</reference>
<dbReference type="EMBL" id="JAUQYP010000001">
    <property type="protein sequence ID" value="MDO8105861.1"/>
    <property type="molecule type" value="Genomic_DNA"/>
</dbReference>
<protein>
    <recommendedName>
        <fullName evidence="4">DUF2516 domain-containing protein</fullName>
    </recommendedName>
</protein>
<dbReference type="RefSeq" id="WP_304599562.1">
    <property type="nucleotide sequence ID" value="NZ_JAUQYP010000001.1"/>
</dbReference>
<keyword evidence="1" id="KW-0472">Membrane</keyword>
<feature type="transmembrane region" description="Helical" evidence="1">
    <location>
        <begin position="49"/>
        <end position="70"/>
    </location>
</feature>
<evidence type="ECO:0008006" key="4">
    <source>
        <dbReference type="Google" id="ProtNLM"/>
    </source>
</evidence>
<keyword evidence="1" id="KW-0812">Transmembrane</keyword>
<feature type="transmembrane region" description="Helical" evidence="1">
    <location>
        <begin position="76"/>
        <end position="97"/>
    </location>
</feature>
<gene>
    <name evidence="2" type="ORF">Q6348_01460</name>
</gene>
<dbReference type="Proteomes" id="UP001232536">
    <property type="component" value="Unassembled WGS sequence"/>
</dbReference>
<evidence type="ECO:0000256" key="1">
    <source>
        <dbReference type="SAM" id="Phobius"/>
    </source>
</evidence>
<organism evidence="2 3">
    <name type="scientific">Actinotalea lenta</name>
    <dbReference type="NCBI Taxonomy" id="3064654"/>
    <lineage>
        <taxon>Bacteria</taxon>
        <taxon>Bacillati</taxon>
        <taxon>Actinomycetota</taxon>
        <taxon>Actinomycetes</taxon>
        <taxon>Micrococcales</taxon>
        <taxon>Cellulomonadaceae</taxon>
        <taxon>Actinotalea</taxon>
    </lineage>
</organism>
<keyword evidence="3" id="KW-1185">Reference proteome</keyword>
<accession>A0ABT9D689</accession>
<evidence type="ECO:0000313" key="3">
    <source>
        <dbReference type="Proteomes" id="UP001232536"/>
    </source>
</evidence>
<comment type="caution">
    <text evidence="2">The sequence shown here is derived from an EMBL/GenBank/DDBJ whole genome shotgun (WGS) entry which is preliminary data.</text>
</comment>
<sequence>MGAFAEAVKLPIFQFAVSFLVAAIPAAIYEALLRRAVSREPGTPQRRRAVIVTLACAAAATLGVAVWGVVGTVTWWGGWLGYGAIAGTLVLGFHLLFGARALGRELRGDRPVARSRDELFPF</sequence>
<keyword evidence="1" id="KW-1133">Transmembrane helix</keyword>
<evidence type="ECO:0000313" key="2">
    <source>
        <dbReference type="EMBL" id="MDO8105861.1"/>
    </source>
</evidence>